<accession>A0A1B7SE61</accession>
<dbReference type="RefSeq" id="XP_018209715.1">
    <property type="nucleotide sequence ID" value="XM_018353376.1"/>
</dbReference>
<gene>
    <name evidence="1" type="ORF">OGATHE_003439</name>
</gene>
<sequence>MPPRPQIVVDRPGFVSAGSQQSVPSVPSLYVTPSNTSHNTPHRSIDRSASLVNIQGSNHRHYLSVPSVSDQISPTKVLGPTISKIGRKRSASVCLQVRSKFEELESLVADNVDKRLESIETENMNLMKELNFRTQDLELLNRHLEENLDNLTGFLNVLGAKEQEIDQLCTSDIFSNLNDLNSRLDVVKRELEVSKAKLDIFDADLRVVEGQKKSEIIARGVQHNMLLLALLSVVVLIISIY</sequence>
<reference evidence="1" key="1">
    <citation type="journal article" date="2021" name="Open Biol.">
        <title>Shared evolutionary footprints suggest mitochondrial oxidative damage underlies multiple complex I losses in fungi.</title>
        <authorList>
            <person name="Schikora-Tamarit M.A."/>
            <person name="Marcet-Houben M."/>
            <person name="Nosek J."/>
            <person name="Gabaldon T."/>
        </authorList>
    </citation>
    <scope>NUCLEOTIDE SEQUENCE</scope>
    <source>
        <strain evidence="1">NCAIM Y.01608</strain>
    </source>
</reference>
<keyword evidence="2" id="KW-1185">Reference proteome</keyword>
<reference evidence="1" key="2">
    <citation type="submission" date="2021-01" db="EMBL/GenBank/DDBJ databases">
        <authorList>
            <person name="Schikora-Tamarit M.A."/>
        </authorList>
    </citation>
    <scope>NUCLEOTIDE SEQUENCE</scope>
    <source>
        <strain evidence="1">NCAIM Y.01608</strain>
    </source>
</reference>
<dbReference type="Proteomes" id="UP000788993">
    <property type="component" value="Unassembled WGS sequence"/>
</dbReference>
<dbReference type="EMBL" id="JAEUBD010001178">
    <property type="protein sequence ID" value="KAH3664624.1"/>
    <property type="molecule type" value="Genomic_DNA"/>
</dbReference>
<dbReference type="OrthoDB" id="3992373at2759"/>
<evidence type="ECO:0000313" key="1">
    <source>
        <dbReference type="EMBL" id="KAH3664624.1"/>
    </source>
</evidence>
<dbReference type="AlphaFoldDB" id="A0A1B7SE61"/>
<protein>
    <submittedName>
        <fullName evidence="1">Uncharacterized protein</fullName>
    </submittedName>
</protein>
<evidence type="ECO:0000313" key="2">
    <source>
        <dbReference type="Proteomes" id="UP000788993"/>
    </source>
</evidence>
<comment type="caution">
    <text evidence="1">The sequence shown here is derived from an EMBL/GenBank/DDBJ whole genome shotgun (WGS) entry which is preliminary data.</text>
</comment>
<proteinExistence type="predicted"/>
<name>A0A1B7SE61_9ASCO</name>
<organism evidence="1 2">
    <name type="scientific">Ogataea polymorpha</name>
    <dbReference type="NCBI Taxonomy" id="460523"/>
    <lineage>
        <taxon>Eukaryota</taxon>
        <taxon>Fungi</taxon>
        <taxon>Dikarya</taxon>
        <taxon>Ascomycota</taxon>
        <taxon>Saccharomycotina</taxon>
        <taxon>Pichiomycetes</taxon>
        <taxon>Pichiales</taxon>
        <taxon>Pichiaceae</taxon>
        <taxon>Ogataea</taxon>
    </lineage>
</organism>